<dbReference type="Pfam" id="PF17389">
    <property type="entry name" value="Bac_rhamnosid6H"/>
    <property type="match status" value="1"/>
</dbReference>
<dbReference type="InterPro" id="IPR035396">
    <property type="entry name" value="Bac_rhamnosid6H"/>
</dbReference>
<dbReference type="Proteomes" id="UP001295794">
    <property type="component" value="Unassembled WGS sequence"/>
</dbReference>
<protein>
    <recommendedName>
        <fullName evidence="1">Alpha-L-rhamnosidase six-hairpin glycosidase domain-containing protein</fullName>
    </recommendedName>
</protein>
<sequence>MTQAHCESHVRWTAPFQAATQIDCRLPDYWHSDHHAVLINRPADWKTRGYSSISFRSSGAGSCSLGVALLNLENGLGTAHGEQCAAECLPAGLVAERTVKLMIEWPGYRARLYPLDMADASTGRYMTRRQLGEQITRLWKDFANRNRHETPSSQQLHLALNTNGVIYDQVRLVELFTDDGTLFRLDQRPGRRREQARRKSGLPGDIPGQRFVRRVRLGKELGGILSLTINNATAQSQFSLSFTESAEFISPLKLDDSCQPARLQNWDRIQTFHVPRATGLLTQTVGQQRGGFRFLTIVSASADPLTISNISLAITFMPHWDDLRAYPGYFFAPDPGFHDIDCLTKIWHYRVQTNTIPPHTARQEPCPAGGGWSNDALGGAATGPILVDGAKRDRNIWPGDCGISTHTELVALSDMEPTKNSLMVMFRTQNLTTGALQYSGPPLNNQGSDTYISWSLIGTHNYFLYTGDLDFIKSVWANYTKAVGFLEGQVDLTGLMNVSSALSNDWGRASGAGHNSAANALLYRTLVTTADLATHLGNVSLPATYLANATKIKTAFNSLLWDAAAGRFRSNDLPRSIHPQDGNALAVLYNLTTSDAQNKAVSAGLMKFWTPIRPWLRAHFVAGKGERAIDLIEREWGYMLETNLSVKSPLLEGFSANGSLGRLPGVLIIASII</sequence>
<gene>
    <name evidence="2" type="ORF">MYCIT1_LOCUS25460</name>
</gene>
<dbReference type="AlphaFoldDB" id="A0AAD2HJ13"/>
<feature type="domain" description="Alpha-L-rhamnosidase six-hairpin glycosidase" evidence="1">
    <location>
        <begin position="385"/>
        <end position="606"/>
    </location>
</feature>
<accession>A0AAD2HJ13</accession>
<dbReference type="EMBL" id="CAVNYO010000414">
    <property type="protein sequence ID" value="CAK5276853.1"/>
    <property type="molecule type" value="Genomic_DNA"/>
</dbReference>
<dbReference type="Gene3D" id="1.50.10.10">
    <property type="match status" value="1"/>
</dbReference>
<dbReference type="GO" id="GO:0005975">
    <property type="term" value="P:carbohydrate metabolic process"/>
    <property type="evidence" value="ECO:0007669"/>
    <property type="project" value="InterPro"/>
</dbReference>
<dbReference type="InterPro" id="IPR008928">
    <property type="entry name" value="6-hairpin_glycosidase_sf"/>
</dbReference>
<dbReference type="PANTHER" id="PTHR34987">
    <property type="entry name" value="C, PUTATIVE (AFU_ORTHOLOGUE AFUA_3G02880)-RELATED"/>
    <property type="match status" value="1"/>
</dbReference>
<evidence type="ECO:0000313" key="2">
    <source>
        <dbReference type="EMBL" id="CAK5276853.1"/>
    </source>
</evidence>
<reference evidence="2" key="1">
    <citation type="submission" date="2023-11" db="EMBL/GenBank/DDBJ databases">
        <authorList>
            <person name="De Vega J J."/>
            <person name="De Vega J J."/>
        </authorList>
    </citation>
    <scope>NUCLEOTIDE SEQUENCE</scope>
</reference>
<name>A0AAD2HJ13_9AGAR</name>
<dbReference type="SUPFAM" id="SSF48208">
    <property type="entry name" value="Six-hairpin glycosidases"/>
    <property type="match status" value="1"/>
</dbReference>
<dbReference type="GO" id="GO:0003824">
    <property type="term" value="F:catalytic activity"/>
    <property type="evidence" value="ECO:0007669"/>
    <property type="project" value="UniProtKB-ARBA"/>
</dbReference>
<evidence type="ECO:0000259" key="1">
    <source>
        <dbReference type="Pfam" id="PF17389"/>
    </source>
</evidence>
<dbReference type="PANTHER" id="PTHR34987:SF6">
    <property type="entry name" value="ALPHA-L-RHAMNOSIDASE SIX-HAIRPIN GLYCOSIDASE DOMAIN-CONTAINING PROTEIN"/>
    <property type="match status" value="1"/>
</dbReference>
<organism evidence="2 3">
    <name type="scientific">Mycena citricolor</name>
    <dbReference type="NCBI Taxonomy" id="2018698"/>
    <lineage>
        <taxon>Eukaryota</taxon>
        <taxon>Fungi</taxon>
        <taxon>Dikarya</taxon>
        <taxon>Basidiomycota</taxon>
        <taxon>Agaricomycotina</taxon>
        <taxon>Agaricomycetes</taxon>
        <taxon>Agaricomycetidae</taxon>
        <taxon>Agaricales</taxon>
        <taxon>Marasmiineae</taxon>
        <taxon>Mycenaceae</taxon>
        <taxon>Mycena</taxon>
    </lineage>
</organism>
<proteinExistence type="predicted"/>
<evidence type="ECO:0000313" key="3">
    <source>
        <dbReference type="Proteomes" id="UP001295794"/>
    </source>
</evidence>
<comment type="caution">
    <text evidence="2">The sequence shown here is derived from an EMBL/GenBank/DDBJ whole genome shotgun (WGS) entry which is preliminary data.</text>
</comment>
<keyword evidence="3" id="KW-1185">Reference proteome</keyword>
<dbReference type="InterPro" id="IPR012341">
    <property type="entry name" value="6hp_glycosidase-like_sf"/>
</dbReference>